<proteinExistence type="predicted"/>
<dbReference type="PANTHER" id="PTHR24373:SF378">
    <property type="entry name" value="FI03225P-RELATED"/>
    <property type="match status" value="1"/>
</dbReference>
<dbReference type="InterPro" id="IPR050328">
    <property type="entry name" value="Dev_Immune_Receptor"/>
</dbReference>
<evidence type="ECO:0000256" key="1">
    <source>
        <dbReference type="ARBA" id="ARBA00022729"/>
    </source>
</evidence>
<reference evidence="3" key="2">
    <citation type="journal article" date="2007" name="PLoS Biol.">
        <title>Survey sequencing and comparative analysis of the elephant shark (Callorhinchus milii) genome.</title>
        <authorList>
            <person name="Venkatesh B."/>
            <person name="Kirkness E.F."/>
            <person name="Loh Y.H."/>
            <person name="Halpern A.L."/>
            <person name="Lee A.P."/>
            <person name="Johnson J."/>
            <person name="Dandona N."/>
            <person name="Viswanathan L.D."/>
            <person name="Tay A."/>
            <person name="Venter J.C."/>
            <person name="Strausberg R.L."/>
            <person name="Brenner S."/>
        </authorList>
    </citation>
    <scope>NUCLEOTIDE SEQUENCE [LARGE SCALE GENOMIC DNA]</scope>
</reference>
<name>A0A4W3IYC8_CALMI</name>
<reference evidence="3" key="1">
    <citation type="journal article" date="2006" name="Science">
        <title>Ancient noncoding elements conserved in the human genome.</title>
        <authorList>
            <person name="Venkatesh B."/>
            <person name="Kirkness E.F."/>
            <person name="Loh Y.H."/>
            <person name="Halpern A.L."/>
            <person name="Lee A.P."/>
            <person name="Johnson J."/>
            <person name="Dandona N."/>
            <person name="Viswanathan L.D."/>
            <person name="Tay A."/>
            <person name="Venter J.C."/>
            <person name="Strausberg R.L."/>
            <person name="Brenner S."/>
        </authorList>
    </citation>
    <scope>NUCLEOTIDE SEQUENCE [LARGE SCALE GENOMIC DNA]</scope>
</reference>
<dbReference type="InParanoid" id="A0A4W3IYC8"/>
<reference evidence="2" key="5">
    <citation type="submission" date="2025-09" db="UniProtKB">
        <authorList>
            <consortium name="Ensembl"/>
        </authorList>
    </citation>
    <scope>IDENTIFICATION</scope>
</reference>
<dbReference type="Ensembl" id="ENSCMIT00000026058.1">
    <property type="protein sequence ID" value="ENSCMIP00000025635.1"/>
    <property type="gene ID" value="ENSCMIG00000011263.1"/>
</dbReference>
<dbReference type="FunCoup" id="A0A4W3IYC8">
    <property type="interactions" value="300"/>
</dbReference>
<dbReference type="SUPFAM" id="SSF52058">
    <property type="entry name" value="L domain-like"/>
    <property type="match status" value="1"/>
</dbReference>
<accession>A0A4W3IYC8</accession>
<keyword evidence="1" id="KW-0732">Signal</keyword>
<dbReference type="GO" id="GO:0005615">
    <property type="term" value="C:extracellular space"/>
    <property type="evidence" value="ECO:0007669"/>
    <property type="project" value="TreeGrafter"/>
</dbReference>
<keyword evidence="3" id="KW-1185">Reference proteome</keyword>
<dbReference type="STRING" id="7868.ENSCMIP00000025635"/>
<evidence type="ECO:0000313" key="2">
    <source>
        <dbReference type="Ensembl" id="ENSCMIP00000025635.1"/>
    </source>
</evidence>
<dbReference type="AlphaFoldDB" id="A0A4W3IYC8"/>
<dbReference type="Proteomes" id="UP000314986">
    <property type="component" value="Unassembled WGS sequence"/>
</dbReference>
<organism evidence="2 3">
    <name type="scientific">Callorhinchus milii</name>
    <name type="common">Ghost shark</name>
    <dbReference type="NCBI Taxonomy" id="7868"/>
    <lineage>
        <taxon>Eukaryota</taxon>
        <taxon>Metazoa</taxon>
        <taxon>Chordata</taxon>
        <taxon>Craniata</taxon>
        <taxon>Vertebrata</taxon>
        <taxon>Chondrichthyes</taxon>
        <taxon>Holocephali</taxon>
        <taxon>Chimaeriformes</taxon>
        <taxon>Callorhinchidae</taxon>
        <taxon>Callorhinchus</taxon>
    </lineage>
</organism>
<protein>
    <submittedName>
        <fullName evidence="2">Tubulin folding cofactor E like</fullName>
    </submittedName>
</protein>
<dbReference type="InterPro" id="IPR032675">
    <property type="entry name" value="LRR_dom_sf"/>
</dbReference>
<dbReference type="Gene3D" id="3.80.10.10">
    <property type="entry name" value="Ribonuclease Inhibitor"/>
    <property type="match status" value="2"/>
</dbReference>
<dbReference type="PANTHER" id="PTHR24373">
    <property type="entry name" value="SLIT RELATED LEUCINE-RICH REPEAT NEURONAL PROTEIN"/>
    <property type="match status" value="1"/>
</dbReference>
<dbReference type="GO" id="GO:0031012">
    <property type="term" value="C:extracellular matrix"/>
    <property type="evidence" value="ECO:0007669"/>
    <property type="project" value="TreeGrafter"/>
</dbReference>
<sequence>MSRGCGRSFVEVICEKYSPENFPYRRGMGIGIHISVGPQGSPLKERLNLPTVLVLNGCGITTAGNESDIAAFCSHVSELDLSDNNLQDWYEVNSKIVSNLPQLTFLNLMSNPLSQVLLESPCAATFSRIQKLVLNNTKASWETIHTLLQELPGLEELFLCLNDYRTVSLSPCSYQSLRLLHITDNNFSDWAEIHKLGQMFPGLGTLILANNHLTSIGDSQGDVAQLFQNLRSINLHNSGMSQNWTILYLCLKLLSVFTLCICMERDVYNGTYICGCMIMYGIHIYHSMEGALSPGDIICHKCLEIRELQLRVAELESQVETLRSMRDEKNFLDSFILEPDTPLSPKEEECSSDGHDWVTVRRAGKRSRKRGAEESQTLALSDRYEILATCEDKEICEEDGQTDPNTPVQEVKNVILIGDETARRTDTVFCSRSRETRDSVVFLGPG</sequence>
<evidence type="ECO:0000313" key="3">
    <source>
        <dbReference type="Proteomes" id="UP000314986"/>
    </source>
</evidence>
<dbReference type="GeneTree" id="ENSGT00530000063405"/>
<reference evidence="2" key="4">
    <citation type="submission" date="2025-08" db="UniProtKB">
        <authorList>
            <consortium name="Ensembl"/>
        </authorList>
    </citation>
    <scope>IDENTIFICATION</scope>
</reference>
<reference evidence="3" key="3">
    <citation type="journal article" date="2014" name="Nature">
        <title>Elephant shark genome provides unique insights into gnathostome evolution.</title>
        <authorList>
            <consortium name="International Elephant Shark Genome Sequencing Consortium"/>
            <person name="Venkatesh B."/>
            <person name="Lee A.P."/>
            <person name="Ravi V."/>
            <person name="Maurya A.K."/>
            <person name="Lian M.M."/>
            <person name="Swann J.B."/>
            <person name="Ohta Y."/>
            <person name="Flajnik M.F."/>
            <person name="Sutoh Y."/>
            <person name="Kasahara M."/>
            <person name="Hoon S."/>
            <person name="Gangu V."/>
            <person name="Roy S.W."/>
            <person name="Irimia M."/>
            <person name="Korzh V."/>
            <person name="Kondrychyn I."/>
            <person name="Lim Z.W."/>
            <person name="Tay B.H."/>
            <person name="Tohari S."/>
            <person name="Kong K.W."/>
            <person name="Ho S."/>
            <person name="Lorente-Galdos B."/>
            <person name="Quilez J."/>
            <person name="Marques-Bonet T."/>
            <person name="Raney B.J."/>
            <person name="Ingham P.W."/>
            <person name="Tay A."/>
            <person name="Hillier L.W."/>
            <person name="Minx P."/>
            <person name="Boehm T."/>
            <person name="Wilson R.K."/>
            <person name="Brenner S."/>
            <person name="Warren W.C."/>
        </authorList>
    </citation>
    <scope>NUCLEOTIDE SEQUENCE [LARGE SCALE GENOMIC DNA]</scope>
</reference>